<dbReference type="EMBL" id="KQ435710">
    <property type="protein sequence ID" value="KOX79719.1"/>
    <property type="molecule type" value="Genomic_DNA"/>
</dbReference>
<dbReference type="PANTHER" id="PTHR14885">
    <property type="entry name" value="CILIA- AND FLAGELLA-ASSOCIATED PROTEIN 43-RELATED"/>
    <property type="match status" value="1"/>
</dbReference>
<dbReference type="OrthoDB" id="535167at2759"/>
<dbReference type="InterPro" id="IPR015943">
    <property type="entry name" value="WD40/YVTN_repeat-like_dom_sf"/>
</dbReference>
<feature type="region of interest" description="Disordered" evidence="10">
    <location>
        <begin position="238"/>
        <end position="257"/>
    </location>
</feature>
<dbReference type="Proteomes" id="UP000053105">
    <property type="component" value="Unassembled WGS sequence"/>
</dbReference>
<keyword evidence="4" id="KW-0853">WD repeat</keyword>
<dbReference type="GO" id="GO:0003341">
    <property type="term" value="P:cilium movement"/>
    <property type="evidence" value="ECO:0007669"/>
    <property type="project" value="UniProtKB-ARBA"/>
</dbReference>
<evidence type="ECO:0000256" key="2">
    <source>
        <dbReference type="ARBA" id="ARBA00004245"/>
    </source>
</evidence>
<protein>
    <submittedName>
        <fullName evidence="11">WD repeat-containing protein 96</fullName>
    </submittedName>
</protein>
<evidence type="ECO:0000256" key="9">
    <source>
        <dbReference type="SAM" id="Coils"/>
    </source>
</evidence>
<dbReference type="PANTHER" id="PTHR14885:SF1">
    <property type="entry name" value="CILIA- AND FLAGELLA-ASSOCIATED PROTEIN 43"/>
    <property type="match status" value="1"/>
</dbReference>
<dbReference type="GO" id="GO:0060271">
    <property type="term" value="P:cilium assembly"/>
    <property type="evidence" value="ECO:0007669"/>
    <property type="project" value="TreeGrafter"/>
</dbReference>
<dbReference type="Pfam" id="PF25828">
    <property type="entry name" value="CC_Cfap43"/>
    <property type="match status" value="2"/>
</dbReference>
<sequence>MSLATVQTSWAKFGNSRDFALIGRDVIAMASGIYVRFCDSASGGTQVERFDGGERGDGACCLAGLSVAPIFSVIERKANPRISVFAYPTIRRVSLCAGSRDSNGYVCCAFAGTEYLLAQATFPDFSLIVWQWRTGERLTKINETDTTTFDVDRTRLTCSTDSSCLVARFMPSTGRLSVYRVLTCSKTVRLFPIETSIEFIAICCSWSTDGALLCCDETGTVRSIRFEDEQLDSRVRTILGSPDENSDDSSEVVPSRSNPVLVGHADGTLVVDRAITGSCDIRATFYRKPWKDQRDEWRSAWSMLLPSYPRHAESDPSKDRILILGENGDLFQMIDVSRDRPPRLEFLLRGDANYANIASLHGPYLAAVDQTDRLTIVDAATGKFVSPTIHLTHHGKESYEESPNSPNHFAVADLTSHPVLPILASCSIAGNCLFVKLFPASPLRPRITRCVHLQREALDRVKFSNRGNLLGVASSQIGRLFLLSVSVAEPKERDHAGLYKMTSEKVAAWLNSERKVIDFLIYEVDRDRAKVLLLVENADSNDSRAGNEIVVYSCRLFDRDNCRKDADCSMKLLSSFERLHHGRESSYDIIGVPYLTKQLHRMELKEDFQDALLSDALPSLHQTRCISIAVHRKKSSSSSLITCGFDGLIVWRDCAQLERVFALFVAHHRAEAGGRCAILVNDTIVSLGRNGDLVANRLPYARTVGSEQENRGSTGFVRWITLNRLETKKRAEKNEENEENDETETWMDAMLRQRLMAEEKHALETRLSLLNDWNELKCKIKTLLDANETAPPNARLPISAFDLDQRGRELALATARSKENQLMKNAEERIASLNRSKHYLREQFLDPLIVRPRSICSLFGRSKVTNYPLVEVTPGETHLPSWCQFSRKMRELVSRLEDENEEPQAIDVKTPEWSRCHGFVDVFETCVNADHQERQLKIKFNELFEKTRSTKEKEMRAANERAKEMQRLVLEMKRVFHVDASSRLLEPPNWHRTEIIEDELERTVNSIGDARSDEFAETNDREKNLMEDDIEIETNDNDFRRKTLERMMDGVLEVRLEHSAKMNIPKPDCLSRKDPANYTDEDIRAIESYEKKIRAQEADRQKYKSMLEAEIERISGEFSSGVKSFDDELNELSGEKIKVERSILSQRLSKVQAVLQHRKIVRKRREIRRVVESELVPATKETRSLAEERDSFEMGVAELRANYENARKREKQLEMKFRSEFTEVKPSILETLLRHYRKRPKLLTAHGSVALLAELVACVVEQRDSDILPRECSNYLRTLGELDAMPEALTSRLERNYWCLLCNLRRLKVEAEIKVKSCAIELAEAEQSLAFLRNACSIGREKVDRCKQTIERLEKSFADLTQDRDVALLLKMNQICVQAKGDPHTDWKDAVLTPQEELERANQAITKAERQRSLALRRVVDIEKIVSFEEWRHACEKKRMEDLQEYARDLDLIKVGFFFFYSTYAPNLEENCFTVNNDRIFINPLT</sequence>
<evidence type="ECO:0000256" key="8">
    <source>
        <dbReference type="ARBA" id="ARBA00023273"/>
    </source>
</evidence>
<evidence type="ECO:0000256" key="4">
    <source>
        <dbReference type="ARBA" id="ARBA00022574"/>
    </source>
</evidence>
<dbReference type="Gene3D" id="2.130.10.10">
    <property type="entry name" value="YVTN repeat-like/Quinoprotein amine dehydrogenase"/>
    <property type="match status" value="1"/>
</dbReference>
<accession>A0A0M9ABF8</accession>
<evidence type="ECO:0000256" key="5">
    <source>
        <dbReference type="ARBA" id="ARBA00022737"/>
    </source>
</evidence>
<comment type="subcellular location">
    <subcellularLocation>
        <location evidence="1">Cell projection</location>
        <location evidence="1">Cilium</location>
    </subcellularLocation>
    <subcellularLocation>
        <location evidence="2">Cytoplasm</location>
        <location evidence="2">Cytoskeleton</location>
    </subcellularLocation>
</comment>
<evidence type="ECO:0000256" key="7">
    <source>
        <dbReference type="ARBA" id="ARBA00023212"/>
    </source>
</evidence>
<dbReference type="GO" id="GO:0005930">
    <property type="term" value="C:axoneme"/>
    <property type="evidence" value="ECO:0007669"/>
    <property type="project" value="TreeGrafter"/>
</dbReference>
<evidence type="ECO:0000256" key="10">
    <source>
        <dbReference type="SAM" id="MobiDB-lite"/>
    </source>
</evidence>
<feature type="coiled-coil region" evidence="9">
    <location>
        <begin position="816"/>
        <end position="843"/>
    </location>
</feature>
<dbReference type="SUPFAM" id="SSF101908">
    <property type="entry name" value="Putative isomerase YbhE"/>
    <property type="match status" value="1"/>
</dbReference>
<evidence type="ECO:0000313" key="11">
    <source>
        <dbReference type="EMBL" id="KOX79719.1"/>
    </source>
</evidence>
<keyword evidence="8" id="KW-0966">Cell projection</keyword>
<name>A0A0M9ABF8_9HYME</name>
<keyword evidence="6 9" id="KW-0175">Coiled coil</keyword>
<feature type="coiled-coil region" evidence="9">
    <location>
        <begin position="1189"/>
        <end position="1216"/>
    </location>
</feature>
<evidence type="ECO:0000256" key="1">
    <source>
        <dbReference type="ARBA" id="ARBA00004138"/>
    </source>
</evidence>
<gene>
    <name evidence="11" type="ORF">WN51_11329</name>
</gene>
<reference evidence="11 12" key="1">
    <citation type="submission" date="2015-07" db="EMBL/GenBank/DDBJ databases">
        <title>The genome of Melipona quadrifasciata.</title>
        <authorList>
            <person name="Pan H."/>
            <person name="Kapheim K."/>
        </authorList>
    </citation>
    <scope>NUCLEOTIDE SEQUENCE [LARGE SCALE GENOMIC DNA]</scope>
    <source>
        <strain evidence="11">0111107301</strain>
        <tissue evidence="11">Whole body</tissue>
    </source>
</reference>
<feature type="coiled-coil region" evidence="9">
    <location>
        <begin position="941"/>
        <end position="975"/>
    </location>
</feature>
<organism evidence="11 12">
    <name type="scientific">Melipona quadrifasciata</name>
    <dbReference type="NCBI Taxonomy" id="166423"/>
    <lineage>
        <taxon>Eukaryota</taxon>
        <taxon>Metazoa</taxon>
        <taxon>Ecdysozoa</taxon>
        <taxon>Arthropoda</taxon>
        <taxon>Hexapoda</taxon>
        <taxon>Insecta</taxon>
        <taxon>Pterygota</taxon>
        <taxon>Neoptera</taxon>
        <taxon>Endopterygota</taxon>
        <taxon>Hymenoptera</taxon>
        <taxon>Apocrita</taxon>
        <taxon>Aculeata</taxon>
        <taxon>Apoidea</taxon>
        <taxon>Anthophila</taxon>
        <taxon>Apidae</taxon>
        <taxon>Melipona</taxon>
    </lineage>
</organism>
<keyword evidence="5" id="KW-0677">Repeat</keyword>
<evidence type="ECO:0000256" key="6">
    <source>
        <dbReference type="ARBA" id="ARBA00023054"/>
    </source>
</evidence>
<feature type="coiled-coil region" evidence="9">
    <location>
        <begin position="1086"/>
        <end position="1113"/>
    </location>
</feature>
<feature type="coiled-coil region" evidence="9">
    <location>
        <begin position="1308"/>
        <end position="1363"/>
    </location>
</feature>
<proteinExistence type="predicted"/>
<keyword evidence="7" id="KW-0206">Cytoskeleton</keyword>
<evidence type="ECO:0000313" key="12">
    <source>
        <dbReference type="Proteomes" id="UP000053105"/>
    </source>
</evidence>
<keyword evidence="12" id="KW-1185">Reference proteome</keyword>
<keyword evidence="3" id="KW-0963">Cytoplasm</keyword>
<evidence type="ECO:0000256" key="3">
    <source>
        <dbReference type="ARBA" id="ARBA00022490"/>
    </source>
</evidence>